<gene>
    <name evidence="3" type="ORF">RDWZM_005940</name>
</gene>
<feature type="region of interest" description="Disordered" evidence="1">
    <location>
        <begin position="176"/>
        <end position="215"/>
    </location>
</feature>
<name>A0A9Q0M4Y9_BLOTA</name>
<feature type="region of interest" description="Disordered" evidence="1">
    <location>
        <begin position="34"/>
        <end position="56"/>
    </location>
</feature>
<dbReference type="EMBL" id="JAPWDV010000002">
    <property type="protein sequence ID" value="KAJ6220128.1"/>
    <property type="molecule type" value="Genomic_DNA"/>
</dbReference>
<keyword evidence="2" id="KW-0732">Signal</keyword>
<organism evidence="3 4">
    <name type="scientific">Blomia tropicalis</name>
    <name type="common">Mite</name>
    <dbReference type="NCBI Taxonomy" id="40697"/>
    <lineage>
        <taxon>Eukaryota</taxon>
        <taxon>Metazoa</taxon>
        <taxon>Ecdysozoa</taxon>
        <taxon>Arthropoda</taxon>
        <taxon>Chelicerata</taxon>
        <taxon>Arachnida</taxon>
        <taxon>Acari</taxon>
        <taxon>Acariformes</taxon>
        <taxon>Sarcoptiformes</taxon>
        <taxon>Astigmata</taxon>
        <taxon>Glycyphagoidea</taxon>
        <taxon>Echimyopodidae</taxon>
        <taxon>Blomia</taxon>
    </lineage>
</organism>
<dbReference type="OMA" id="VHQTHEA"/>
<dbReference type="Proteomes" id="UP001142055">
    <property type="component" value="Chromosome 2"/>
</dbReference>
<evidence type="ECO:0000313" key="3">
    <source>
        <dbReference type="EMBL" id="KAJ6220128.1"/>
    </source>
</evidence>
<proteinExistence type="predicted"/>
<feature type="chain" id="PRO_5040459653" evidence="2">
    <location>
        <begin position="21"/>
        <end position="215"/>
    </location>
</feature>
<reference evidence="3" key="1">
    <citation type="submission" date="2022-12" db="EMBL/GenBank/DDBJ databases">
        <title>Genome assemblies of Blomia tropicalis.</title>
        <authorList>
            <person name="Cui Y."/>
        </authorList>
    </citation>
    <scope>NUCLEOTIDE SEQUENCE</scope>
    <source>
        <tissue evidence="3">Adult mites</tissue>
    </source>
</reference>
<protein>
    <submittedName>
        <fullName evidence="3">Uncharacterized protein</fullName>
    </submittedName>
</protein>
<evidence type="ECO:0000256" key="1">
    <source>
        <dbReference type="SAM" id="MobiDB-lite"/>
    </source>
</evidence>
<evidence type="ECO:0000256" key="2">
    <source>
        <dbReference type="SAM" id="SignalP"/>
    </source>
</evidence>
<keyword evidence="4" id="KW-1185">Reference proteome</keyword>
<comment type="caution">
    <text evidence="3">The sequence shown here is derived from an EMBL/GenBank/DDBJ whole genome shotgun (WGS) entry which is preliminary data.</text>
</comment>
<feature type="signal peptide" evidence="2">
    <location>
        <begin position="1"/>
        <end position="20"/>
    </location>
</feature>
<dbReference type="AlphaFoldDB" id="A0A9Q0M4Y9"/>
<accession>A0A9Q0M4Y9</accession>
<sequence length="215" mass="23134">MKYIPTIVVLVFAVATTVSARYYAADSGSADAADAGEVASSGFGPNDGQFKDTSGGPREKIQAAVQTKHTFETKPVDIPFEDLEPQIIEVEGGALPLEIHFKSASSRIRVHQSHAAAGAGETEHTSAEEEPHRLVHEVKKPIIQEVREIITPYRRVIQEIQPVQEEIHTIVAKGEARRNFDRTQSKSRGTGAGGVQSPAQRVAAGGAGPVEQKSY</sequence>
<evidence type="ECO:0000313" key="4">
    <source>
        <dbReference type="Proteomes" id="UP001142055"/>
    </source>
</evidence>
<dbReference type="OrthoDB" id="6492497at2759"/>